<accession>A0A1I4FAL3</accession>
<dbReference type="AlphaFoldDB" id="A0A1I4FAL3"/>
<dbReference type="GO" id="GO:0004792">
    <property type="term" value="F:thiosulfate-cyanide sulfurtransferase activity"/>
    <property type="evidence" value="ECO:0007669"/>
    <property type="project" value="TreeGrafter"/>
</dbReference>
<sequence>MSGLRMTGAAHTTLERALLEGAATERCAIGYAHHDSASATWVLETAESLPDDSYDRRDRVAATLKSHVLIEVANHARASGMSPIFFHTHPDAVGAPHFSAIDDRGEAEIRDYLERRAPAAAPLAVVMGPQGARARRLGYGEPVDLWTVGADVRLLGNDHGAASDEARNDRQIRALGREGQQLISRLKILVVGAGGTGSASLQQLAYLGASDVTVIDPDRVEESNLNRLIGAAPADIGLPKVAVARRMVEGINPTARVEAIVGDIVDQEFAERIGGFDFVFLCTDSHASRAIVCQAAYQFLVPVVDMGVSITVADGAVTHITGRVQMLAPGLPCLTCTGALDSEQVRREMLTPEQRAADPYVVGGRVPQPAVVSVNSSMASLAVTMFLGAVTAVPVRARYQRYDGLQGVVRLMAARSRTGCIACSGDGALAKGGNWPLPARPKGRRHG</sequence>
<evidence type="ECO:0000313" key="2">
    <source>
        <dbReference type="EMBL" id="SFL14579.1"/>
    </source>
</evidence>
<keyword evidence="2" id="KW-0548">Nucleotidyltransferase</keyword>
<dbReference type="Pfam" id="PF00899">
    <property type="entry name" value="ThiF"/>
    <property type="match status" value="1"/>
</dbReference>
<evidence type="ECO:0000259" key="1">
    <source>
        <dbReference type="Pfam" id="PF00899"/>
    </source>
</evidence>
<keyword evidence="2" id="KW-0808">Transferase</keyword>
<dbReference type="InterPro" id="IPR045886">
    <property type="entry name" value="ThiF/MoeB/HesA"/>
</dbReference>
<feature type="domain" description="THIF-type NAD/FAD binding fold" evidence="1">
    <location>
        <begin position="169"/>
        <end position="417"/>
    </location>
</feature>
<protein>
    <submittedName>
        <fullName evidence="2">Molybdopterin or thiamine biosynthesis adenylyltransferase</fullName>
    </submittedName>
</protein>
<dbReference type="GO" id="GO:0005737">
    <property type="term" value="C:cytoplasm"/>
    <property type="evidence" value="ECO:0007669"/>
    <property type="project" value="TreeGrafter"/>
</dbReference>
<evidence type="ECO:0000313" key="3">
    <source>
        <dbReference type="Proteomes" id="UP000323300"/>
    </source>
</evidence>
<reference evidence="2 3" key="1">
    <citation type="submission" date="2016-10" db="EMBL/GenBank/DDBJ databases">
        <authorList>
            <person name="Varghese N."/>
            <person name="Submissions S."/>
        </authorList>
    </citation>
    <scope>NUCLEOTIDE SEQUENCE [LARGE SCALE GENOMIC DNA]</scope>
    <source>
        <strain evidence="2 3">DSM 21822</strain>
    </source>
</reference>
<dbReference type="EMBL" id="FOSL01000040">
    <property type="protein sequence ID" value="SFL14579.1"/>
    <property type="molecule type" value="Genomic_DNA"/>
</dbReference>
<dbReference type="OrthoDB" id="2746358at2"/>
<gene>
    <name evidence="2" type="ORF">SAMN04488498_1403</name>
</gene>
<dbReference type="SUPFAM" id="SSF69572">
    <property type="entry name" value="Activating enzymes of the ubiquitin-like proteins"/>
    <property type="match status" value="1"/>
</dbReference>
<dbReference type="PANTHER" id="PTHR10953:SF247">
    <property type="entry name" value="SLL6053 PROTEIN"/>
    <property type="match status" value="1"/>
</dbReference>
<dbReference type="InterPro" id="IPR000594">
    <property type="entry name" value="ThiF_NAD_FAD-bd"/>
</dbReference>
<dbReference type="GO" id="GO:0016779">
    <property type="term" value="F:nucleotidyltransferase activity"/>
    <property type="evidence" value="ECO:0007669"/>
    <property type="project" value="UniProtKB-KW"/>
</dbReference>
<proteinExistence type="predicted"/>
<dbReference type="Proteomes" id="UP000323300">
    <property type="component" value="Unassembled WGS sequence"/>
</dbReference>
<name>A0A1I4FAL3_9HYPH</name>
<dbReference type="Gene3D" id="3.40.50.720">
    <property type="entry name" value="NAD(P)-binding Rossmann-like Domain"/>
    <property type="match status" value="1"/>
</dbReference>
<keyword evidence="3" id="KW-1185">Reference proteome</keyword>
<dbReference type="GO" id="GO:0008641">
    <property type="term" value="F:ubiquitin-like modifier activating enzyme activity"/>
    <property type="evidence" value="ECO:0007669"/>
    <property type="project" value="InterPro"/>
</dbReference>
<dbReference type="RefSeq" id="WP_149764110.1">
    <property type="nucleotide sequence ID" value="NZ_BSPE01000052.1"/>
</dbReference>
<organism evidence="2 3">
    <name type="scientific">Neomesorhizobium albiziae</name>
    <dbReference type="NCBI Taxonomy" id="335020"/>
    <lineage>
        <taxon>Bacteria</taxon>
        <taxon>Pseudomonadati</taxon>
        <taxon>Pseudomonadota</taxon>
        <taxon>Alphaproteobacteria</taxon>
        <taxon>Hyphomicrobiales</taxon>
        <taxon>Phyllobacteriaceae</taxon>
        <taxon>Neomesorhizobium</taxon>
    </lineage>
</organism>
<dbReference type="InterPro" id="IPR035985">
    <property type="entry name" value="Ubiquitin-activating_enz"/>
</dbReference>
<dbReference type="PANTHER" id="PTHR10953">
    <property type="entry name" value="UBIQUITIN-ACTIVATING ENZYME E1"/>
    <property type="match status" value="1"/>
</dbReference>